<organism evidence="2 3">
    <name type="scientific">Kingdonia uniflora</name>
    <dbReference type="NCBI Taxonomy" id="39325"/>
    <lineage>
        <taxon>Eukaryota</taxon>
        <taxon>Viridiplantae</taxon>
        <taxon>Streptophyta</taxon>
        <taxon>Embryophyta</taxon>
        <taxon>Tracheophyta</taxon>
        <taxon>Spermatophyta</taxon>
        <taxon>Magnoliopsida</taxon>
        <taxon>Ranunculales</taxon>
        <taxon>Circaeasteraceae</taxon>
        <taxon>Kingdonia</taxon>
    </lineage>
</organism>
<dbReference type="Pfam" id="PF02622">
    <property type="entry name" value="DUF179"/>
    <property type="match status" value="1"/>
</dbReference>
<dbReference type="InterPro" id="IPR003774">
    <property type="entry name" value="AlgH-like"/>
</dbReference>
<dbReference type="PANTHER" id="PTHR31984:SF12">
    <property type="entry name" value="THIOREDOXIN DOMAIN-CONTAINING PROTEIN"/>
    <property type="match status" value="1"/>
</dbReference>
<protein>
    <recommendedName>
        <fullName evidence="4">Thioredoxin domain-containing protein</fullName>
    </recommendedName>
</protein>
<gene>
    <name evidence="2" type="ORF">GIB67_036009</name>
</gene>
<dbReference type="Gene3D" id="3.40.30.10">
    <property type="entry name" value="Glutaredoxin"/>
    <property type="match status" value="1"/>
</dbReference>
<evidence type="ECO:0000256" key="1">
    <source>
        <dbReference type="SAM" id="MobiDB-lite"/>
    </source>
</evidence>
<evidence type="ECO:0000313" key="3">
    <source>
        <dbReference type="Proteomes" id="UP000541444"/>
    </source>
</evidence>
<reference evidence="2 3" key="1">
    <citation type="journal article" date="2020" name="IScience">
        <title>Genome Sequencing of the Endangered Kingdonia uniflora (Circaeasteraceae, Ranunculales) Reveals Potential Mechanisms of Evolutionary Specialization.</title>
        <authorList>
            <person name="Sun Y."/>
            <person name="Deng T."/>
            <person name="Zhang A."/>
            <person name="Moore M.J."/>
            <person name="Landis J.B."/>
            <person name="Lin N."/>
            <person name="Zhang H."/>
            <person name="Zhang X."/>
            <person name="Huang J."/>
            <person name="Zhang X."/>
            <person name="Sun H."/>
            <person name="Wang H."/>
        </authorList>
    </citation>
    <scope>NUCLEOTIDE SEQUENCE [LARGE SCALE GENOMIC DNA]</scope>
    <source>
        <strain evidence="2">TB1705</strain>
        <tissue evidence="2">Leaf</tissue>
    </source>
</reference>
<dbReference type="PANTHER" id="PTHR31984">
    <property type="entry name" value="TRANSPORTER, PUTATIVE (DUF179)-RELATED"/>
    <property type="match status" value="1"/>
</dbReference>
<sequence>MLVSDEGRGCGESRAVMKEVSHAATYNQEKLDDLRLMVIYRNTEKTLANALGATEETSIFCYYHSVSYRYLGRFRGQNILSSFSHLVSIRPEELPLKSLNTKEDIETFFDSTDKAVLLLDFCGWTPKLMSRRQNNSYTTCGNIFGVHDASDNGSFTEFCTFEEFGRFESFFSKFTTFAREFFLPFERQRFGVVSERSLLSSLGVGDPDSQLVMLYFSGCPNCSKLLKEGDDLKNAFHMHHPLVAELELDEHYLESALSANKPSIILFVDKSSESSNTRRKSKEALDMFRSFTRENLHYFQMSQQNTIIGRKSSAQVFQGRSGKSRSDPASPPRTKLSPLAHDRFKDKMSVMIINEGESFSLESQGNSIQDIFTYLLRQKKEAKLSLVAKKVGFQLLSNDLEIKLADLSLPQTKSSNSDDVSPDTPKESSVESGVNLKGNNLVNDVNDGVGVADELPVNDIGVAHYMTVEEKSVTQADKFEKQEVHHNYFKGAYFFSDGGYRLLRSLTASSKIPSLVIVDPVYERHYVFPEEAVLNYYSLLGFLEAFKNGTLISYQRSELGVVTPREATRPPFINFDFRDVDMIPQVTASSFSELVLGFRQSDSRKFFHAWNKDVLVLFSNNWCGFCQRMELVVHEVFRAFKSYMKTLKTGFEIDGSTFTADQMEDAATNELPLIFLMDCTLNDCHSLLNSMGQKELYPALMLYPAKRKTVVPYLGDMSMKNVIKFIADYGSNSYQLSVDNGILWNIKDGRYAHGDILQNASPSPDREEDNIVKETSDEVLLNKKESREAIKPNIHKSCPSNNLHEATHKVIVGSVLIATDKILNAPPFDKSTILIVQADEETGFRGLIINKHLSWDYFEGLMHLDIVKAPLSFGGPQREQLPLVSLARRVCANSYSEVFPSVYFLDNAATAKEIAEFKTGKSNVNNFWFFLGYSSWAWDQLYAEIAEGSWSLSENPEEQFNWP</sequence>
<proteinExistence type="predicted"/>
<dbReference type="SUPFAM" id="SSF143456">
    <property type="entry name" value="VC0467-like"/>
    <property type="match status" value="1"/>
</dbReference>
<dbReference type="Gene3D" id="3.40.1740.10">
    <property type="entry name" value="VC0467-like"/>
    <property type="match status" value="1"/>
</dbReference>
<dbReference type="SUPFAM" id="SSF52833">
    <property type="entry name" value="Thioredoxin-like"/>
    <property type="match status" value="1"/>
</dbReference>
<feature type="region of interest" description="Disordered" evidence="1">
    <location>
        <begin position="317"/>
        <end position="339"/>
    </location>
</feature>
<dbReference type="InterPro" id="IPR036249">
    <property type="entry name" value="Thioredoxin-like_sf"/>
</dbReference>
<feature type="region of interest" description="Disordered" evidence="1">
    <location>
        <begin position="411"/>
        <end position="435"/>
    </location>
</feature>
<name>A0A7J7N1K2_9MAGN</name>
<evidence type="ECO:0000313" key="2">
    <source>
        <dbReference type="EMBL" id="KAF6160808.1"/>
    </source>
</evidence>
<keyword evidence="3" id="KW-1185">Reference proteome</keyword>
<dbReference type="AlphaFoldDB" id="A0A7J7N1K2"/>
<dbReference type="EMBL" id="JACGCM010001155">
    <property type="protein sequence ID" value="KAF6160808.1"/>
    <property type="molecule type" value="Genomic_DNA"/>
</dbReference>
<accession>A0A7J7N1K2</accession>
<dbReference type="Proteomes" id="UP000541444">
    <property type="component" value="Unassembled WGS sequence"/>
</dbReference>
<evidence type="ECO:0008006" key="4">
    <source>
        <dbReference type="Google" id="ProtNLM"/>
    </source>
</evidence>
<dbReference type="OrthoDB" id="1910803at2759"/>
<comment type="caution">
    <text evidence="2">The sequence shown here is derived from an EMBL/GenBank/DDBJ whole genome shotgun (WGS) entry which is preliminary data.</text>
</comment>